<keyword evidence="3" id="KW-1185">Reference proteome</keyword>
<dbReference type="PIRSF" id="PIRSF005850">
    <property type="entry name" value="UCP005850"/>
    <property type="match status" value="1"/>
</dbReference>
<feature type="coiled-coil region" evidence="1">
    <location>
        <begin position="95"/>
        <end position="144"/>
    </location>
</feature>
<organism evidence="2 3">
    <name type="scientific">Demequina lutea</name>
    <dbReference type="NCBI Taxonomy" id="431489"/>
    <lineage>
        <taxon>Bacteria</taxon>
        <taxon>Bacillati</taxon>
        <taxon>Actinomycetota</taxon>
        <taxon>Actinomycetes</taxon>
        <taxon>Micrococcales</taxon>
        <taxon>Demequinaceae</taxon>
        <taxon>Demequina</taxon>
    </lineage>
</organism>
<evidence type="ECO:0008006" key="4">
    <source>
        <dbReference type="Google" id="ProtNLM"/>
    </source>
</evidence>
<sequence>MHEITCPHCGKAFTIDEAGYADIVAQVRTKEFNADLQERLHAAEKDKQNAVELAKAQLQGELQKAATAKDSEIQALKAKLEADDVAKQLAVRDAVAAVEKQRDELKSGLEKAQLEMKLAEASLKDKYETQIKDRDDAIERLKDLKVRLSTKMVGETLEQHCETEFNRLRATAFQKAHFEKDNDARTGSKGDYIFREADDAGTEIVSIMFEMKNESDTTATKHKNEDFLKELDKDRTEKGCEYAVMVSLLEPDSELYNSGIVDVSHRFPKMYVVRPQFFIPIITLLRNAAQNSLKYKTELALVRAQSVDVTDFENELDSFKAAFGKNYDLASRRFQLAIDEIDKSIDHLQKTKEALLGSERNLRLANDKAQDVTIKKLTRGNATMAAKFDELKGEDAASED</sequence>
<keyword evidence="1" id="KW-0175">Coiled coil</keyword>
<dbReference type="Proteomes" id="UP000547973">
    <property type="component" value="Unassembled WGS sequence"/>
</dbReference>
<name>A0A7Y9ZC13_9MICO</name>
<reference evidence="2 3" key="1">
    <citation type="submission" date="2020-07" db="EMBL/GenBank/DDBJ databases">
        <title>Sequencing the genomes of 1000 actinobacteria strains.</title>
        <authorList>
            <person name="Klenk H.-P."/>
        </authorList>
    </citation>
    <scope>NUCLEOTIDE SEQUENCE [LARGE SCALE GENOMIC DNA]</scope>
    <source>
        <strain evidence="2 3">DSM 19970</strain>
    </source>
</reference>
<dbReference type="RefSeq" id="WP_062075544.1">
    <property type="nucleotide sequence ID" value="NZ_BBRC01000011.1"/>
</dbReference>
<protein>
    <recommendedName>
        <fullName evidence="4">DUF2130 domain-containing protein</fullName>
    </recommendedName>
</protein>
<evidence type="ECO:0000313" key="3">
    <source>
        <dbReference type="Proteomes" id="UP000547973"/>
    </source>
</evidence>
<dbReference type="AlphaFoldDB" id="A0A7Y9ZC13"/>
<accession>A0A7Y9ZC13</accession>
<gene>
    <name evidence="2" type="ORF">BKA03_002756</name>
</gene>
<comment type="caution">
    <text evidence="2">The sequence shown here is derived from an EMBL/GenBank/DDBJ whole genome shotgun (WGS) entry which is preliminary data.</text>
</comment>
<evidence type="ECO:0000313" key="2">
    <source>
        <dbReference type="EMBL" id="NYI42637.1"/>
    </source>
</evidence>
<proteinExistence type="predicted"/>
<evidence type="ECO:0000256" key="1">
    <source>
        <dbReference type="SAM" id="Coils"/>
    </source>
</evidence>
<dbReference type="OrthoDB" id="3224137at2"/>
<dbReference type="EMBL" id="JACBZO010000001">
    <property type="protein sequence ID" value="NYI42637.1"/>
    <property type="molecule type" value="Genomic_DNA"/>
</dbReference>
<dbReference type="Pfam" id="PF09903">
    <property type="entry name" value="DUF2130"/>
    <property type="match status" value="1"/>
</dbReference>
<dbReference type="InterPro" id="IPR019219">
    <property type="entry name" value="DUF2130"/>
</dbReference>